<dbReference type="Gene3D" id="3.30.1060.10">
    <property type="entry name" value="Peptide methionine sulphoxide reductase MsrA"/>
    <property type="match status" value="1"/>
</dbReference>
<dbReference type="PANTHER" id="PTHR42799:SF2">
    <property type="entry name" value="MITOCHONDRIAL PEPTIDE METHIONINE SULFOXIDE REDUCTASE"/>
    <property type="match status" value="1"/>
</dbReference>
<protein>
    <recommendedName>
        <fullName evidence="4">Peptide methionine sulfoxide reductase MsrA</fullName>
        <shortName evidence="4">Protein-methionine-S-oxide reductase</shortName>
        <ecNumber evidence="4">1.8.4.11</ecNumber>
    </recommendedName>
    <alternativeName>
        <fullName evidence="4">Peptide-methionine (S)-S-oxide reductase</fullName>
        <shortName evidence="4">Peptide Met(O) reductase</shortName>
    </alternativeName>
</protein>
<comment type="function">
    <text evidence="4">Has an important function as a repair enzyme for proteins that have been inactivated by oxidation. Catalyzes the reversible oxidation-reduction of methionine sulfoxide in proteins to methionine.</text>
</comment>
<proteinExistence type="inferred from homology"/>
<organism evidence="6 7">
    <name type="scientific">Spiroplasma taiwanense CT-1</name>
    <dbReference type="NCBI Taxonomy" id="1276220"/>
    <lineage>
        <taxon>Bacteria</taxon>
        <taxon>Bacillati</taxon>
        <taxon>Mycoplasmatota</taxon>
        <taxon>Mollicutes</taxon>
        <taxon>Entomoplasmatales</taxon>
        <taxon>Spiroplasmataceae</taxon>
        <taxon>Spiroplasma</taxon>
    </lineage>
</organism>
<dbReference type="InterPro" id="IPR002569">
    <property type="entry name" value="Met_Sox_Rdtase_MsrA_dom"/>
</dbReference>
<evidence type="ECO:0000256" key="3">
    <source>
        <dbReference type="ARBA" id="ARBA00048782"/>
    </source>
</evidence>
<dbReference type="STRING" id="1276220.STAIW_v1c04880"/>
<dbReference type="OrthoDB" id="4174719at2"/>
<dbReference type="PATRIC" id="fig|1276220.3.peg.494"/>
<evidence type="ECO:0000256" key="1">
    <source>
        <dbReference type="ARBA" id="ARBA00023002"/>
    </source>
</evidence>
<dbReference type="HOGENOM" id="CLU_031040_10_2_14"/>
<dbReference type="NCBIfam" id="TIGR00401">
    <property type="entry name" value="msrA"/>
    <property type="match status" value="1"/>
</dbReference>
<dbReference type="EC" id="1.8.4.11" evidence="4"/>
<dbReference type="Pfam" id="PF01625">
    <property type="entry name" value="PMSR"/>
    <property type="match status" value="1"/>
</dbReference>
<keyword evidence="1 4" id="KW-0560">Oxidoreductase</keyword>
<dbReference type="KEGG" id="stai:STAIW_v1c04880"/>
<comment type="catalytic activity">
    <reaction evidence="2 4">
        <text>L-methionyl-[protein] + [thioredoxin]-disulfide + H2O = L-methionyl-(S)-S-oxide-[protein] + [thioredoxin]-dithiol</text>
        <dbReference type="Rhea" id="RHEA:14217"/>
        <dbReference type="Rhea" id="RHEA-COMP:10698"/>
        <dbReference type="Rhea" id="RHEA-COMP:10700"/>
        <dbReference type="Rhea" id="RHEA-COMP:12313"/>
        <dbReference type="Rhea" id="RHEA-COMP:12315"/>
        <dbReference type="ChEBI" id="CHEBI:15377"/>
        <dbReference type="ChEBI" id="CHEBI:16044"/>
        <dbReference type="ChEBI" id="CHEBI:29950"/>
        <dbReference type="ChEBI" id="CHEBI:44120"/>
        <dbReference type="ChEBI" id="CHEBI:50058"/>
        <dbReference type="EC" id="1.8.4.11"/>
    </reaction>
</comment>
<name>S5MH04_9MOLU</name>
<keyword evidence="7" id="KW-1185">Reference proteome</keyword>
<dbReference type="EMBL" id="CP005074">
    <property type="protein sequence ID" value="AGR41130.1"/>
    <property type="molecule type" value="Genomic_DNA"/>
</dbReference>
<dbReference type="GO" id="GO:0005737">
    <property type="term" value="C:cytoplasm"/>
    <property type="evidence" value="ECO:0007669"/>
    <property type="project" value="TreeGrafter"/>
</dbReference>
<dbReference type="AlphaFoldDB" id="S5MH04"/>
<evidence type="ECO:0000256" key="4">
    <source>
        <dbReference type="HAMAP-Rule" id="MF_01401"/>
    </source>
</evidence>
<comment type="catalytic activity">
    <reaction evidence="3 4">
        <text>[thioredoxin]-disulfide + L-methionine + H2O = L-methionine (S)-S-oxide + [thioredoxin]-dithiol</text>
        <dbReference type="Rhea" id="RHEA:19993"/>
        <dbReference type="Rhea" id="RHEA-COMP:10698"/>
        <dbReference type="Rhea" id="RHEA-COMP:10700"/>
        <dbReference type="ChEBI" id="CHEBI:15377"/>
        <dbReference type="ChEBI" id="CHEBI:29950"/>
        <dbReference type="ChEBI" id="CHEBI:50058"/>
        <dbReference type="ChEBI" id="CHEBI:57844"/>
        <dbReference type="ChEBI" id="CHEBI:58772"/>
        <dbReference type="EC" id="1.8.4.11"/>
    </reaction>
</comment>
<sequence length="163" mass="18850">MKEIILAAGCFWGTQAYFDRTTGIVKTEVGYANGNKDSITYQEVCKGNTNFVEVCKVIFDESKITFEKLLEDFFSIINPTLLNRQGNDIGTQYRTGIYYNGDDKSFFEEKVISKISQLEEKLSKKVYTEFLPLQKYVKAEEYHQKYLDKNPNGYCHIDITKAK</sequence>
<gene>
    <name evidence="6" type="primary">msrAB</name>
    <name evidence="4" type="synonym">msrA</name>
    <name evidence="6" type="ORF">STAIW_v1c04880</name>
</gene>
<dbReference type="HAMAP" id="MF_01401">
    <property type="entry name" value="MsrA"/>
    <property type="match status" value="1"/>
</dbReference>
<evidence type="ECO:0000259" key="5">
    <source>
        <dbReference type="Pfam" id="PF01625"/>
    </source>
</evidence>
<dbReference type="PANTHER" id="PTHR42799">
    <property type="entry name" value="MITOCHONDRIAL PEPTIDE METHIONINE SULFOXIDE REDUCTASE"/>
    <property type="match status" value="1"/>
</dbReference>
<dbReference type="RefSeq" id="WP_020834269.1">
    <property type="nucleotide sequence ID" value="NC_021846.1"/>
</dbReference>
<comment type="similarity">
    <text evidence="4">Belongs to the MsrA Met sulfoxide reductase family.</text>
</comment>
<dbReference type="GO" id="GO:0033744">
    <property type="term" value="F:L-methionine:thioredoxin-disulfide S-oxidoreductase activity"/>
    <property type="evidence" value="ECO:0007669"/>
    <property type="project" value="RHEA"/>
</dbReference>
<evidence type="ECO:0000313" key="7">
    <source>
        <dbReference type="Proteomes" id="UP000014984"/>
    </source>
</evidence>
<feature type="active site" evidence="4">
    <location>
        <position position="10"/>
    </location>
</feature>
<dbReference type="GO" id="GO:0008113">
    <property type="term" value="F:peptide-methionine (S)-S-oxide reductase activity"/>
    <property type="evidence" value="ECO:0007669"/>
    <property type="project" value="UniProtKB-UniRule"/>
</dbReference>
<dbReference type="InterPro" id="IPR050162">
    <property type="entry name" value="MsrA_MetSO_reductase"/>
</dbReference>
<reference evidence="6 7" key="1">
    <citation type="journal article" date="2013" name="Genome Biol. Evol.">
        <title>Comparison of metabolic capacities and inference of gene content evolution in mosquito-associated Spiroplasma diminutum and S. taiwanense.</title>
        <authorList>
            <person name="Lo W.S."/>
            <person name="Ku C."/>
            <person name="Chen L.L."/>
            <person name="Chang T.H."/>
            <person name="Kuo C.H."/>
        </authorList>
    </citation>
    <scope>NUCLEOTIDE SEQUENCE [LARGE SCALE GENOMIC DNA]</scope>
    <source>
        <strain evidence="6">CT-1</strain>
    </source>
</reference>
<evidence type="ECO:0000313" key="6">
    <source>
        <dbReference type="EMBL" id="AGR41130.1"/>
    </source>
</evidence>
<dbReference type="Proteomes" id="UP000014984">
    <property type="component" value="Chromosome"/>
</dbReference>
<dbReference type="eggNOG" id="COG0225">
    <property type="taxonomic scope" value="Bacteria"/>
</dbReference>
<dbReference type="InterPro" id="IPR036509">
    <property type="entry name" value="Met_Sox_Rdtase_MsrA_sf"/>
</dbReference>
<accession>S5MH04</accession>
<evidence type="ECO:0000256" key="2">
    <source>
        <dbReference type="ARBA" id="ARBA00047806"/>
    </source>
</evidence>
<dbReference type="SUPFAM" id="SSF55068">
    <property type="entry name" value="Peptide methionine sulfoxide reductase"/>
    <property type="match status" value="1"/>
</dbReference>
<feature type="domain" description="Peptide methionine sulphoxide reductase MsrA" evidence="5">
    <location>
        <begin position="3"/>
        <end position="156"/>
    </location>
</feature>
<dbReference type="GO" id="GO:0034599">
    <property type="term" value="P:cellular response to oxidative stress"/>
    <property type="evidence" value="ECO:0007669"/>
    <property type="project" value="TreeGrafter"/>
</dbReference>